<name>A0A9P3GR13_9APHY</name>
<organism evidence="1 2">
    <name type="scientific">Phanerochaete sordida</name>
    <dbReference type="NCBI Taxonomy" id="48140"/>
    <lineage>
        <taxon>Eukaryota</taxon>
        <taxon>Fungi</taxon>
        <taxon>Dikarya</taxon>
        <taxon>Basidiomycota</taxon>
        <taxon>Agaricomycotina</taxon>
        <taxon>Agaricomycetes</taxon>
        <taxon>Polyporales</taxon>
        <taxon>Phanerochaetaceae</taxon>
        <taxon>Phanerochaete</taxon>
    </lineage>
</organism>
<dbReference type="PANTHER" id="PTHR31912:SF34">
    <property type="entry name" value="NOTOCHORD-RELATED PROTEIN"/>
    <property type="match status" value="1"/>
</dbReference>
<sequence>MSRAVASLECIELDPTGQMARCRLCVHVGQNHATKWIKLQSVPSHLRSQGHLGAARENQERLNIRQALDTAANVSLNNAEAAERQEAAILRNIPPLRAPLQCSPQRNSSVDDLDFMDELERSGADLDAGILPESRVDWTERLDQQMLNLELYDTDTIACTLGYHRTEFDNSEHSSEEADEQRKTQMAAQEDELAEVFADIDLEGDAQNDMFSGISPSDSQWYPYPNKTIYVLDIIDSLPRLRISESLLKMILWAMRECGAQNVPSLRTFRTLQSSLRDRTGIPTRRYQSPLGHIFYMNDIASIVSQTFSNPSSRPHMRFYPEEPADGTISEVWHGEKWLKGMDPRHLTPMYVAEGKHFYVDEVAQDIQGELLVPQMWIMRGGVLCADARRVYLRSEGLYEIDGQGLVSVAASSLSLNYLDLLERSHPVTRLQCHQPLSALLVRKMPNPLRELANGDPLYTVFIDKWNDDVSGNVSKSYNKHFNTHISIRNLPRSLLQQEYHVHFIGTSQHASPAEQNRAVQTMLSETHTKPPQAYDTATGGICRFRIYPNAGTSDNPMQSEECCHVGQGGNLPCRKCKAGGTQSAKAENEIYHSLFEPGVMRTKQDTRANIISQLRTAVHGVAQHVSDLQTATGTKDRYAQVIIERLLRQYKEMKAENPRLSKEDAVRQINAWVDRHLEELINASLAIDGYDPHCDTPIELLHTVLLGIVKYVWHMSHSSWKDAQKAIFSIRLQSSNVQGLSIPPIRAGYIMNYANSLIGRQLKAVLQTATFHVHGLVPQSHFSLWKAIGELSALLWYPAIRDMEQYTGDLRVATANVLDLFASIDPARIVTKIKLHLLTHSPDDTIRFGPLVGMATEIMESFNSVFRSCSILSNHQAPSRDIAKQLSKLEGAKHRLGGGYWVSSEDGRRIWDGTM</sequence>
<dbReference type="OrthoDB" id="2791548at2759"/>
<dbReference type="AlphaFoldDB" id="A0A9P3GR13"/>
<keyword evidence="2" id="KW-1185">Reference proteome</keyword>
<dbReference type="PANTHER" id="PTHR31912">
    <property type="entry name" value="IP13529P"/>
    <property type="match status" value="1"/>
</dbReference>
<evidence type="ECO:0000313" key="1">
    <source>
        <dbReference type="EMBL" id="GJF00263.1"/>
    </source>
</evidence>
<reference evidence="1 2" key="1">
    <citation type="submission" date="2021-08" db="EMBL/GenBank/DDBJ databases">
        <title>Draft Genome Sequence of Phanerochaete sordida strain YK-624.</title>
        <authorList>
            <person name="Mori T."/>
            <person name="Dohra H."/>
            <person name="Suzuki T."/>
            <person name="Kawagishi H."/>
            <person name="Hirai H."/>
        </authorList>
    </citation>
    <scope>NUCLEOTIDE SEQUENCE [LARGE SCALE GENOMIC DNA]</scope>
    <source>
        <strain evidence="1 2">YK-624</strain>
    </source>
</reference>
<accession>A0A9P3GR13</accession>
<comment type="caution">
    <text evidence="1">The sequence shown here is derived from an EMBL/GenBank/DDBJ whole genome shotgun (WGS) entry which is preliminary data.</text>
</comment>
<proteinExistence type="predicted"/>
<gene>
    <name evidence="1" type="ORF">PsYK624_165470</name>
</gene>
<dbReference type="EMBL" id="BPQB01000143">
    <property type="protein sequence ID" value="GJF00263.1"/>
    <property type="molecule type" value="Genomic_DNA"/>
</dbReference>
<protein>
    <submittedName>
        <fullName evidence="1">Uncharacterized protein</fullName>
    </submittedName>
</protein>
<dbReference type="Proteomes" id="UP000703269">
    <property type="component" value="Unassembled WGS sequence"/>
</dbReference>
<evidence type="ECO:0000313" key="2">
    <source>
        <dbReference type="Proteomes" id="UP000703269"/>
    </source>
</evidence>